<dbReference type="PANTHER" id="PTHR43550">
    <property type="entry name" value="3-KETODIHYDROSPHINGOSINE REDUCTASE"/>
    <property type="match status" value="1"/>
</dbReference>
<evidence type="ECO:0000313" key="2">
    <source>
        <dbReference type="EMBL" id="QRG05291.1"/>
    </source>
</evidence>
<evidence type="ECO:0000259" key="1">
    <source>
        <dbReference type="SMART" id="SM00822"/>
    </source>
</evidence>
<dbReference type="AlphaFoldDB" id="A0A974SGI1"/>
<dbReference type="RefSeq" id="WP_203192159.1">
    <property type="nucleotide sequence ID" value="NZ_CP063362.1"/>
</dbReference>
<name>A0A974SGI1_9HYPH</name>
<dbReference type="InterPro" id="IPR020904">
    <property type="entry name" value="Sc_DH/Rdtase_CS"/>
</dbReference>
<organism evidence="2 3">
    <name type="scientific">Xanthobacter dioxanivorans</name>
    <dbReference type="NCBI Taxonomy" id="2528964"/>
    <lineage>
        <taxon>Bacteria</taxon>
        <taxon>Pseudomonadati</taxon>
        <taxon>Pseudomonadota</taxon>
        <taxon>Alphaproteobacteria</taxon>
        <taxon>Hyphomicrobiales</taxon>
        <taxon>Xanthobacteraceae</taxon>
        <taxon>Xanthobacter</taxon>
    </lineage>
</organism>
<dbReference type="Proteomes" id="UP000596427">
    <property type="component" value="Chromosome"/>
</dbReference>
<dbReference type="EMBL" id="CP063362">
    <property type="protein sequence ID" value="QRG05291.1"/>
    <property type="molecule type" value="Genomic_DNA"/>
</dbReference>
<protein>
    <submittedName>
        <fullName evidence="2">SDR family NAD(P)-dependent oxidoreductase</fullName>
    </submittedName>
</protein>
<accession>A0A974SGI1</accession>
<dbReference type="PRINTS" id="PR00081">
    <property type="entry name" value="GDHRDH"/>
</dbReference>
<feature type="domain" description="Ketoreductase" evidence="1">
    <location>
        <begin position="4"/>
        <end position="174"/>
    </location>
</feature>
<dbReference type="GO" id="GO:0016020">
    <property type="term" value="C:membrane"/>
    <property type="evidence" value="ECO:0007669"/>
    <property type="project" value="GOC"/>
</dbReference>
<dbReference type="GO" id="GO:0030148">
    <property type="term" value="P:sphingolipid biosynthetic process"/>
    <property type="evidence" value="ECO:0007669"/>
    <property type="project" value="TreeGrafter"/>
</dbReference>
<dbReference type="InterPro" id="IPR036291">
    <property type="entry name" value="NAD(P)-bd_dom_sf"/>
</dbReference>
<evidence type="ECO:0000313" key="3">
    <source>
        <dbReference type="Proteomes" id="UP000596427"/>
    </source>
</evidence>
<dbReference type="SUPFAM" id="SSF51735">
    <property type="entry name" value="NAD(P)-binding Rossmann-fold domains"/>
    <property type="match status" value="1"/>
</dbReference>
<dbReference type="GO" id="GO:0006666">
    <property type="term" value="P:3-keto-sphinganine metabolic process"/>
    <property type="evidence" value="ECO:0007669"/>
    <property type="project" value="TreeGrafter"/>
</dbReference>
<dbReference type="SMART" id="SM00822">
    <property type="entry name" value="PKS_KR"/>
    <property type="match status" value="1"/>
</dbReference>
<dbReference type="KEGG" id="xdi:EZH22_19625"/>
<proteinExistence type="predicted"/>
<dbReference type="PANTHER" id="PTHR43550:SF3">
    <property type="entry name" value="3-KETODIHYDROSPHINGOSINE REDUCTASE"/>
    <property type="match status" value="1"/>
</dbReference>
<reference evidence="2 3" key="1">
    <citation type="submission" date="2020-10" db="EMBL/GenBank/DDBJ databases">
        <title>Degradation of 1,4-Dioxane by Xanthobacter sp. YN2, via a Novel Group-2 Soluble Di-Iron Monooxygenase.</title>
        <authorList>
            <person name="Ma F."/>
            <person name="Wang Y."/>
            <person name="Yang J."/>
            <person name="Guo H."/>
            <person name="Su D."/>
            <person name="Yu L."/>
        </authorList>
    </citation>
    <scope>NUCLEOTIDE SEQUENCE [LARGE SCALE GENOMIC DNA]</scope>
    <source>
        <strain evidence="2 3">YN2</strain>
    </source>
</reference>
<dbReference type="Gene3D" id="3.40.50.720">
    <property type="entry name" value="NAD(P)-binding Rossmann-like Domain"/>
    <property type="match status" value="1"/>
</dbReference>
<dbReference type="InterPro" id="IPR057326">
    <property type="entry name" value="KR_dom"/>
</dbReference>
<dbReference type="InterPro" id="IPR002347">
    <property type="entry name" value="SDR_fam"/>
</dbReference>
<sequence>MNHPLAVISGGSSGIGLACARLLGGEGCRVALLGRDEARLAAAAGALRAEGIAVEARCLDVRDGPRCARVVDALAAEFGPPLWVIASAGIVEPGFFLDQDPALLEEQVATNLLGTCHLVRAAAPAMAEAGRGHIILVSSGAGLFGVAGYGGYCATKFAVRGLGEVLRIELAAAGVGVTVAVPPDTDTPQLAHELSRRPRAIAAFAAGGPPLSAEAVARHMIRTARRGGFLSAPSWKLRAIAALGDLVRHRLAAIQMRLLVGRRAP</sequence>
<dbReference type="Pfam" id="PF00106">
    <property type="entry name" value="adh_short"/>
    <property type="match status" value="1"/>
</dbReference>
<dbReference type="PROSITE" id="PS00061">
    <property type="entry name" value="ADH_SHORT"/>
    <property type="match status" value="1"/>
</dbReference>
<keyword evidence="3" id="KW-1185">Reference proteome</keyword>
<gene>
    <name evidence="2" type="ORF">EZH22_19625</name>
</gene>
<dbReference type="GO" id="GO:0047560">
    <property type="term" value="F:3-dehydrosphinganine reductase activity"/>
    <property type="evidence" value="ECO:0007669"/>
    <property type="project" value="TreeGrafter"/>
</dbReference>